<accession>A0A6J4I551</accession>
<feature type="compositionally biased region" description="Basic and acidic residues" evidence="1">
    <location>
        <begin position="106"/>
        <end position="116"/>
    </location>
</feature>
<feature type="compositionally biased region" description="Basic residues" evidence="1">
    <location>
        <begin position="174"/>
        <end position="183"/>
    </location>
</feature>
<feature type="non-terminal residue" evidence="2">
    <location>
        <position position="1"/>
    </location>
</feature>
<organism evidence="2">
    <name type="scientific">uncultured Acidimicrobiales bacterium</name>
    <dbReference type="NCBI Taxonomy" id="310071"/>
    <lineage>
        <taxon>Bacteria</taxon>
        <taxon>Bacillati</taxon>
        <taxon>Actinomycetota</taxon>
        <taxon>Acidimicrobiia</taxon>
        <taxon>Acidimicrobiales</taxon>
        <taxon>environmental samples</taxon>
    </lineage>
</organism>
<feature type="compositionally biased region" description="Basic and acidic residues" evidence="1">
    <location>
        <begin position="1"/>
        <end position="12"/>
    </location>
</feature>
<feature type="compositionally biased region" description="Low complexity" evidence="1">
    <location>
        <begin position="118"/>
        <end position="152"/>
    </location>
</feature>
<sequence>ADPGHRDGDHPGRMRHRRPRGRPGLLPRGQGPPPRGDAGARHRVHVPAGADRPQRHQRHRRRRGTRALQRPAGRRVGRQGPGPGPAGTDDRHLQPRPARLPGPLHRPVDRPRDRRPPGRAVLRVLPPGAGGRPAAVVVPGGVPRRPGVRAVGPGRGLPGGGRRRPPLPGDPHRGLRRRGRRGHVGVPLGSLARRAGPPAGVAGGVRAALGAPAPLPAQERRGDQLERGDGPGHI</sequence>
<dbReference type="EMBL" id="CADCTB010000106">
    <property type="protein sequence ID" value="CAA9240588.1"/>
    <property type="molecule type" value="Genomic_DNA"/>
</dbReference>
<evidence type="ECO:0000256" key="1">
    <source>
        <dbReference type="SAM" id="MobiDB-lite"/>
    </source>
</evidence>
<gene>
    <name evidence="2" type="ORF">AVDCRST_MAG10-1754</name>
</gene>
<feature type="compositionally biased region" description="Low complexity" evidence="1">
    <location>
        <begin position="184"/>
        <end position="212"/>
    </location>
</feature>
<feature type="non-terminal residue" evidence="2">
    <location>
        <position position="234"/>
    </location>
</feature>
<dbReference type="AlphaFoldDB" id="A0A6J4I551"/>
<feature type="compositionally biased region" description="Basic and acidic residues" evidence="1">
    <location>
        <begin position="218"/>
        <end position="234"/>
    </location>
</feature>
<name>A0A6J4I551_9ACTN</name>
<feature type="compositionally biased region" description="Basic residues" evidence="1">
    <location>
        <begin position="55"/>
        <end position="65"/>
    </location>
</feature>
<evidence type="ECO:0000313" key="2">
    <source>
        <dbReference type="EMBL" id="CAA9240588.1"/>
    </source>
</evidence>
<feature type="region of interest" description="Disordered" evidence="1">
    <location>
        <begin position="1"/>
        <end position="234"/>
    </location>
</feature>
<proteinExistence type="predicted"/>
<reference evidence="2" key="1">
    <citation type="submission" date="2020-02" db="EMBL/GenBank/DDBJ databases">
        <authorList>
            <person name="Meier V. D."/>
        </authorList>
    </citation>
    <scope>NUCLEOTIDE SEQUENCE</scope>
    <source>
        <strain evidence="2">AVDCRST_MAG10</strain>
    </source>
</reference>
<protein>
    <submittedName>
        <fullName evidence="2">TsaB protein, required for threonylcarbamoyladenosine (T(6)A) formation in tRNA</fullName>
    </submittedName>
</protein>